<evidence type="ECO:0000313" key="3">
    <source>
        <dbReference type="EMBL" id="MFC4823985.1"/>
    </source>
</evidence>
<dbReference type="GeneID" id="73047242"/>
<dbReference type="InterPro" id="IPR058294">
    <property type="entry name" value="DUF7988"/>
</dbReference>
<accession>A0ABD5PZR2</accession>
<feature type="region of interest" description="Disordered" evidence="1">
    <location>
        <begin position="120"/>
        <end position="141"/>
    </location>
</feature>
<feature type="domain" description="DUF7988" evidence="2">
    <location>
        <begin position="8"/>
        <end position="139"/>
    </location>
</feature>
<proteinExistence type="predicted"/>
<reference evidence="3 4" key="1">
    <citation type="journal article" date="2019" name="Int. J. Syst. Evol. Microbiol.">
        <title>The Global Catalogue of Microorganisms (GCM) 10K type strain sequencing project: providing services to taxonomists for standard genome sequencing and annotation.</title>
        <authorList>
            <consortium name="The Broad Institute Genomics Platform"/>
            <consortium name="The Broad Institute Genome Sequencing Center for Infectious Disease"/>
            <person name="Wu L."/>
            <person name="Ma J."/>
        </authorList>
    </citation>
    <scope>NUCLEOTIDE SEQUENCE [LARGE SCALE GENOMIC DNA]</scope>
    <source>
        <strain evidence="3 4">XZYJ18</strain>
    </source>
</reference>
<evidence type="ECO:0000256" key="1">
    <source>
        <dbReference type="SAM" id="MobiDB-lite"/>
    </source>
</evidence>
<dbReference type="EMBL" id="JBHSHT010000001">
    <property type="protein sequence ID" value="MFC4823985.1"/>
    <property type="molecule type" value="Genomic_DNA"/>
</dbReference>
<dbReference type="Pfam" id="PF25950">
    <property type="entry name" value="DUF7988"/>
    <property type="match status" value="1"/>
</dbReference>
<evidence type="ECO:0000313" key="4">
    <source>
        <dbReference type="Proteomes" id="UP001595945"/>
    </source>
</evidence>
<sequence>MTGPATLARERVLESHSRTVETVLRCADAVAETWGDDWTTDPAAVAGPLRAGLESAGAWTRLPDVLADAVRATGESLSAPPVAAPPYVTATSRGPVLRATLADGRLVVLLQTFEVERTRGTRPRYRRGPTTPADAVRATFK</sequence>
<organism evidence="3 4">
    <name type="scientific">Halorussus aquaticus</name>
    <dbReference type="NCBI Taxonomy" id="2953748"/>
    <lineage>
        <taxon>Archaea</taxon>
        <taxon>Methanobacteriati</taxon>
        <taxon>Methanobacteriota</taxon>
        <taxon>Stenosarchaea group</taxon>
        <taxon>Halobacteria</taxon>
        <taxon>Halobacteriales</taxon>
        <taxon>Haladaptataceae</taxon>
        <taxon>Halorussus</taxon>
    </lineage>
</organism>
<dbReference type="RefSeq" id="WP_254270198.1">
    <property type="nucleotide sequence ID" value="NZ_CP100401.1"/>
</dbReference>
<evidence type="ECO:0000259" key="2">
    <source>
        <dbReference type="Pfam" id="PF25950"/>
    </source>
</evidence>
<dbReference type="AlphaFoldDB" id="A0ABD5PZR2"/>
<dbReference type="Proteomes" id="UP001595945">
    <property type="component" value="Unassembled WGS sequence"/>
</dbReference>
<comment type="caution">
    <text evidence="3">The sequence shown here is derived from an EMBL/GenBank/DDBJ whole genome shotgun (WGS) entry which is preliminary data.</text>
</comment>
<gene>
    <name evidence="3" type="ORF">ACFO9K_06895</name>
</gene>
<keyword evidence="4" id="KW-1185">Reference proteome</keyword>
<protein>
    <recommendedName>
        <fullName evidence="2">DUF7988 domain-containing protein</fullName>
    </recommendedName>
</protein>
<name>A0ABD5PZR2_9EURY</name>